<keyword evidence="7 13" id="KW-0378">Hydrolase</keyword>
<evidence type="ECO:0000313" key="17">
    <source>
        <dbReference type="Proteomes" id="UP000243376"/>
    </source>
</evidence>
<keyword evidence="14" id="KW-0812">Transmembrane</keyword>
<dbReference type="GO" id="GO:0046872">
    <property type="term" value="F:metal ion binding"/>
    <property type="evidence" value="ECO:0007669"/>
    <property type="project" value="UniProtKB-KW"/>
</dbReference>
<evidence type="ECO:0000256" key="10">
    <source>
        <dbReference type="ARBA" id="ARBA00023014"/>
    </source>
</evidence>
<accession>A0A2J6X5K9</accession>
<dbReference type="GO" id="GO:0051536">
    <property type="term" value="F:iron-sulfur cluster binding"/>
    <property type="evidence" value="ECO:0007669"/>
    <property type="project" value="UniProtKB-KW"/>
</dbReference>
<keyword evidence="6 13" id="KW-0479">Metal-binding</keyword>
<dbReference type="AlphaFoldDB" id="A0A2J6X5K9"/>
<dbReference type="PANTHER" id="PTHR36531:SF6">
    <property type="entry name" value="DNA REPLICATION ATP-DEPENDENT HELICASE_NUCLEASE DNA2"/>
    <property type="match status" value="1"/>
</dbReference>
<comment type="cofactor">
    <cofactor evidence="1">
        <name>[4Fe-4S] cluster</name>
        <dbReference type="ChEBI" id="CHEBI:49883"/>
    </cofactor>
</comment>
<organism evidence="16 17">
    <name type="scientific">Chloroflexus aggregans</name>
    <dbReference type="NCBI Taxonomy" id="152260"/>
    <lineage>
        <taxon>Bacteria</taxon>
        <taxon>Bacillati</taxon>
        <taxon>Chloroflexota</taxon>
        <taxon>Chloroflexia</taxon>
        <taxon>Chloroflexales</taxon>
        <taxon>Chloroflexineae</taxon>
        <taxon>Chloroflexaceae</taxon>
        <taxon>Chloroflexus</taxon>
    </lineage>
</organism>
<dbReference type="EMBL" id="PNIQ01000500">
    <property type="protein sequence ID" value="PMP81893.1"/>
    <property type="molecule type" value="Genomic_DNA"/>
</dbReference>
<comment type="function">
    <text evidence="13">CRISPR (clustered regularly interspaced short palindromic repeat) is an adaptive immune system that provides protection against mobile genetic elements (viruses, transposable elements and conjugative plasmids). CRISPR clusters contain sequences complementary to antecedent mobile elements and target invading nucleic acids. CRISPR clusters are transcribed and processed into CRISPR RNA (crRNA).</text>
</comment>
<feature type="transmembrane region" description="Helical" evidence="14">
    <location>
        <begin position="6"/>
        <end position="22"/>
    </location>
</feature>
<evidence type="ECO:0000259" key="15">
    <source>
        <dbReference type="Pfam" id="PF01930"/>
    </source>
</evidence>
<evidence type="ECO:0000256" key="1">
    <source>
        <dbReference type="ARBA" id="ARBA00001966"/>
    </source>
</evidence>
<evidence type="ECO:0000256" key="12">
    <source>
        <dbReference type="ARBA" id="ARBA00023211"/>
    </source>
</evidence>
<evidence type="ECO:0000256" key="2">
    <source>
        <dbReference type="ARBA" id="ARBA00009189"/>
    </source>
</evidence>
<keyword evidence="14" id="KW-1133">Transmembrane helix</keyword>
<evidence type="ECO:0000256" key="5">
    <source>
        <dbReference type="ARBA" id="ARBA00022722"/>
    </source>
</evidence>
<keyword evidence="8 13" id="KW-0269">Exonuclease</keyword>
<evidence type="ECO:0000256" key="14">
    <source>
        <dbReference type="SAM" id="Phobius"/>
    </source>
</evidence>
<keyword evidence="10 13" id="KW-0411">Iron-sulfur</keyword>
<dbReference type="InterPro" id="IPR022765">
    <property type="entry name" value="Dna2/Cas4_DUF83"/>
</dbReference>
<comment type="cofactor">
    <cofactor evidence="13">
        <name>iron-sulfur cluster</name>
        <dbReference type="ChEBI" id="CHEBI:30408"/>
    </cofactor>
</comment>
<dbReference type="GO" id="GO:0051607">
    <property type="term" value="P:defense response to virus"/>
    <property type="evidence" value="ECO:0007669"/>
    <property type="project" value="UniProtKB-KW"/>
</dbReference>
<dbReference type="Proteomes" id="UP000243376">
    <property type="component" value="Unassembled WGS sequence"/>
</dbReference>
<dbReference type="Pfam" id="PF01930">
    <property type="entry name" value="Cas_Cas4"/>
    <property type="match status" value="1"/>
</dbReference>
<sequence length="170" mass="18939">MVGLGFVLILCAVVMLVLAVVLRRRSGLPWARVIDMDTGPTRTLAKPLYSARLGLTGKPDYLLQQGQALIPVEVKPNRQANQPYLSDLMQLAAYLVLLEETTGSAPPYGLLRYANDTFRLRYTDEVRNEVLNTLAEMRDLLTATDVARNHDEIARCRGCGFRSQCEEALS</sequence>
<name>A0A2J6X5K9_9CHLR</name>
<evidence type="ECO:0000256" key="4">
    <source>
        <dbReference type="ARBA" id="ARBA00020049"/>
    </source>
</evidence>
<keyword evidence="9 13" id="KW-0408">Iron</keyword>
<dbReference type="InterPro" id="IPR013343">
    <property type="entry name" value="CRISPR-assoc_prot_Cas4"/>
</dbReference>
<dbReference type="InterPro" id="IPR011604">
    <property type="entry name" value="PDDEXK-like_dom_sf"/>
</dbReference>
<keyword evidence="12 13" id="KW-0464">Manganese</keyword>
<dbReference type="Gene3D" id="3.90.320.10">
    <property type="match status" value="1"/>
</dbReference>
<keyword evidence="5 13" id="KW-0540">Nuclease</keyword>
<dbReference type="NCBIfam" id="TIGR00372">
    <property type="entry name" value="cas4"/>
    <property type="match status" value="1"/>
</dbReference>
<evidence type="ECO:0000256" key="6">
    <source>
        <dbReference type="ARBA" id="ARBA00022723"/>
    </source>
</evidence>
<protein>
    <recommendedName>
        <fullName evidence="4 13">CRISPR-associated exonuclease Cas4</fullName>
        <ecNumber evidence="3 13">3.1.12.1</ecNumber>
    </recommendedName>
</protein>
<dbReference type="InterPro" id="IPR051827">
    <property type="entry name" value="Cas4_exonuclease"/>
</dbReference>
<evidence type="ECO:0000256" key="11">
    <source>
        <dbReference type="ARBA" id="ARBA00023118"/>
    </source>
</evidence>
<evidence type="ECO:0000256" key="9">
    <source>
        <dbReference type="ARBA" id="ARBA00023004"/>
    </source>
</evidence>
<dbReference type="EC" id="3.1.12.1" evidence="3 13"/>
<dbReference type="GO" id="GO:0004527">
    <property type="term" value="F:exonuclease activity"/>
    <property type="evidence" value="ECO:0007669"/>
    <property type="project" value="UniProtKB-KW"/>
</dbReference>
<feature type="domain" description="DUF83" evidence="15">
    <location>
        <begin position="56"/>
        <end position="165"/>
    </location>
</feature>
<comment type="caution">
    <text evidence="16">The sequence shown here is derived from an EMBL/GenBank/DDBJ whole genome shotgun (WGS) entry which is preliminary data.</text>
</comment>
<reference evidence="16 17" key="1">
    <citation type="submission" date="2018-01" db="EMBL/GenBank/DDBJ databases">
        <title>Metagenomic assembled genomes from two thermal pools in the Uzon Caldera, Kamchatka, Russia.</title>
        <authorList>
            <person name="Wilkins L."/>
            <person name="Ettinger C."/>
        </authorList>
    </citation>
    <scope>NUCLEOTIDE SEQUENCE [LARGE SCALE GENOMIC DNA]</scope>
    <source>
        <strain evidence="16">ZAV-02</strain>
    </source>
</reference>
<gene>
    <name evidence="16" type="primary">cas4</name>
    <name evidence="16" type="ORF">C0184_07610</name>
</gene>
<keyword evidence="11 13" id="KW-0051">Antiviral defense</keyword>
<keyword evidence="14" id="KW-0472">Membrane</keyword>
<evidence type="ECO:0000256" key="7">
    <source>
        <dbReference type="ARBA" id="ARBA00022801"/>
    </source>
</evidence>
<evidence type="ECO:0000313" key="16">
    <source>
        <dbReference type="EMBL" id="PMP81893.1"/>
    </source>
</evidence>
<comment type="similarity">
    <text evidence="2 13">Belongs to the CRISPR-associated exonuclease Cas4 family.</text>
</comment>
<dbReference type="PANTHER" id="PTHR36531">
    <property type="entry name" value="CRISPR-ASSOCIATED EXONUCLEASE CAS4"/>
    <property type="match status" value="1"/>
</dbReference>
<proteinExistence type="inferred from homology"/>
<evidence type="ECO:0000256" key="8">
    <source>
        <dbReference type="ARBA" id="ARBA00022839"/>
    </source>
</evidence>
<evidence type="ECO:0000256" key="3">
    <source>
        <dbReference type="ARBA" id="ARBA00012768"/>
    </source>
</evidence>
<comment type="cofactor">
    <cofactor evidence="13">
        <name>Mg(2+)</name>
        <dbReference type="ChEBI" id="CHEBI:18420"/>
    </cofactor>
    <cofactor evidence="13">
        <name>Mn(2+)</name>
        <dbReference type="ChEBI" id="CHEBI:29035"/>
    </cofactor>
    <text evidence="13">Mg(2+) or Mn(2+) required for ssDNA cleavage activity.</text>
</comment>
<evidence type="ECO:0000256" key="13">
    <source>
        <dbReference type="RuleBase" id="RU365022"/>
    </source>
</evidence>